<reference evidence="2" key="1">
    <citation type="submission" date="2022-11" db="UniProtKB">
        <authorList>
            <consortium name="WormBaseParasite"/>
        </authorList>
    </citation>
    <scope>IDENTIFICATION</scope>
</reference>
<dbReference type="AlphaFoldDB" id="A0A914DDU3"/>
<keyword evidence="1" id="KW-1185">Reference proteome</keyword>
<accession>A0A914DDU3</accession>
<evidence type="ECO:0000313" key="1">
    <source>
        <dbReference type="Proteomes" id="UP000887540"/>
    </source>
</evidence>
<dbReference type="Proteomes" id="UP000887540">
    <property type="component" value="Unplaced"/>
</dbReference>
<name>A0A914DDU3_9BILA</name>
<organism evidence="1 2">
    <name type="scientific">Acrobeloides nanus</name>
    <dbReference type="NCBI Taxonomy" id="290746"/>
    <lineage>
        <taxon>Eukaryota</taxon>
        <taxon>Metazoa</taxon>
        <taxon>Ecdysozoa</taxon>
        <taxon>Nematoda</taxon>
        <taxon>Chromadorea</taxon>
        <taxon>Rhabditida</taxon>
        <taxon>Tylenchina</taxon>
        <taxon>Cephalobomorpha</taxon>
        <taxon>Cephaloboidea</taxon>
        <taxon>Cephalobidae</taxon>
        <taxon>Acrobeloides</taxon>
    </lineage>
</organism>
<dbReference type="WBParaSite" id="ACRNAN_scaffold23443.g14543.t1">
    <property type="protein sequence ID" value="ACRNAN_scaffold23443.g14543.t1"/>
    <property type="gene ID" value="ACRNAN_scaffold23443.g14543"/>
</dbReference>
<protein>
    <submittedName>
        <fullName evidence="2">Uncharacterized protein</fullName>
    </submittedName>
</protein>
<proteinExistence type="predicted"/>
<evidence type="ECO:0000313" key="2">
    <source>
        <dbReference type="WBParaSite" id="ACRNAN_scaffold23443.g14543.t1"/>
    </source>
</evidence>
<sequence length="223" mass="25800">MPDDDNDAKEVMKNLNATMRKLWEVQLILKIPPYEGRNDKRSEGSEAQHFYLEGMDSEAKKWLFPDETQKDRKSIFGELKKEFEGDDIKQDTRRKLVELKQNANESLFHLSLRVQELFNQAYGKDTFKDAETKQDLMAEYYLKALASPELKAAVTSRLEDSTKKTLKQVTDMAKKQWKILEDLQKARGQSGEMKEMLNLTRQIVSSVSKVDDRVSSMKGQINA</sequence>